<proteinExistence type="inferred from homology"/>
<evidence type="ECO:0000256" key="3">
    <source>
        <dbReference type="ARBA" id="ARBA00022801"/>
    </source>
</evidence>
<comment type="similarity">
    <text evidence="1 5">Belongs to the glycosyl hydrolase 53 family.</text>
</comment>
<dbReference type="SUPFAM" id="SSF51445">
    <property type="entry name" value="(Trans)glycosidases"/>
    <property type="match status" value="1"/>
</dbReference>
<dbReference type="PANTHER" id="PTHR34983:SF2">
    <property type="entry name" value="ENDO-BETA-1,4-GALACTANASE"/>
    <property type="match status" value="1"/>
</dbReference>
<dbReference type="AlphaFoldDB" id="A0A859FJJ5"/>
<feature type="domain" description="SLH" evidence="6">
    <location>
        <begin position="388"/>
        <end position="447"/>
    </location>
</feature>
<evidence type="ECO:0000256" key="2">
    <source>
        <dbReference type="ARBA" id="ARBA00022729"/>
    </source>
</evidence>
<dbReference type="GO" id="GO:0031218">
    <property type="term" value="F:arabinogalactan endo-1,4-beta-galactosidase activity"/>
    <property type="evidence" value="ECO:0007669"/>
    <property type="project" value="UniProtKB-EC"/>
</dbReference>
<evidence type="ECO:0000256" key="1">
    <source>
        <dbReference type="ARBA" id="ARBA00010687"/>
    </source>
</evidence>
<evidence type="ECO:0000313" key="7">
    <source>
        <dbReference type="EMBL" id="QKS72981.1"/>
    </source>
</evidence>
<evidence type="ECO:0000259" key="6">
    <source>
        <dbReference type="PROSITE" id="PS51272"/>
    </source>
</evidence>
<keyword evidence="4 5" id="KW-0326">Glycosidase</keyword>
<dbReference type="InterPro" id="IPR011683">
    <property type="entry name" value="Glyco_hydro_53"/>
</dbReference>
<keyword evidence="3 5" id="KW-0378">Hydrolase</keyword>
<dbReference type="GO" id="GO:0045490">
    <property type="term" value="P:pectin catabolic process"/>
    <property type="evidence" value="ECO:0007669"/>
    <property type="project" value="TreeGrafter"/>
</dbReference>
<evidence type="ECO:0000256" key="5">
    <source>
        <dbReference type="RuleBase" id="RU361192"/>
    </source>
</evidence>
<name>A0A859FJJ5_9BACI</name>
<gene>
    <name evidence="7" type="ORF">FLK61_41020</name>
</gene>
<dbReference type="KEGG" id="psua:FLK61_41020"/>
<dbReference type="PROSITE" id="PS51272">
    <property type="entry name" value="SLH"/>
    <property type="match status" value="3"/>
</dbReference>
<dbReference type="Gene3D" id="3.20.20.80">
    <property type="entry name" value="Glycosidases"/>
    <property type="match status" value="1"/>
</dbReference>
<dbReference type="RefSeq" id="WP_176010948.1">
    <property type="nucleotide sequence ID" value="NZ_CP041372.2"/>
</dbReference>
<feature type="signal peptide" evidence="5">
    <location>
        <begin position="1"/>
        <end position="23"/>
    </location>
</feature>
<keyword evidence="2 5" id="KW-0732">Signal</keyword>
<dbReference type="Pfam" id="PF00395">
    <property type="entry name" value="SLH"/>
    <property type="match status" value="3"/>
</dbReference>
<sequence>MKRLLAFAVGSSLLIGASTPVFAEEGAEKEFIRGADTSLLPKVERGGGVFTVDGQPSDALEILEYHGADYIRLKIWKDPINVGGANDLEETVAMAERVRETDMKLLLNFHYSDFWADPGRQDKPKAWEDLSFDELTQAVYDHTYETLTALEEVDAFPEMIQVGNEIQGGLLWPDGKAYGDVLGEDYGGFDNIVTLLQAGIDAIHDATPAGADPEIMLHLADGGDNGLYQWWFDEVTSRGLADFDIIGLSYYPYWHGSLEDLRTNLHDISERYDRDVLVVETAYGFTLDDGDGHENIFSAEDAEIAGYPVSPEGQLAFVRDLEAVIQSVPNDRGRGFFYWEPTWIPSENAGWRDGEGNAWENQALFDFNGEALSSLAMFGEPANDGGEEVISFNDVDGDTIGYEAIMQLAQDRVITGFVDGSFQPAASVSRLHAGLMLARELQLDVDSLVAMSLFRDISEDHPYASQVQAFYDAGIVRGTTNGDFLPQTSVTRGELAAMLVRGYEVEADGEEGDSNIRNHLFTDVYGSPYESYIDTLYQSGVVAGVAVDRFEPNRPVTRAELAILLMRLRGVDL</sequence>
<dbReference type="PANTHER" id="PTHR34983">
    <property type="entry name" value="ARABINOGALACTAN ENDO-BETA-1,4-GALACTANASE A"/>
    <property type="match status" value="1"/>
</dbReference>
<evidence type="ECO:0000256" key="4">
    <source>
        <dbReference type="ARBA" id="ARBA00023295"/>
    </source>
</evidence>
<dbReference type="EMBL" id="CP041372">
    <property type="protein sequence ID" value="QKS72981.1"/>
    <property type="molecule type" value="Genomic_DNA"/>
</dbReference>
<dbReference type="InterPro" id="IPR017853">
    <property type="entry name" value="GH"/>
</dbReference>
<comment type="catalytic activity">
    <reaction evidence="5">
        <text>The enzyme specifically hydrolyzes (1-&gt;4)-beta-D-galactosidic linkages in type I arabinogalactans.</text>
        <dbReference type="EC" id="3.2.1.89"/>
    </reaction>
</comment>
<reference evidence="8" key="1">
    <citation type="submission" date="2019-07" db="EMBL/GenBank/DDBJ databases">
        <title>Bacillus alkalisoli sp. nov. isolated from saline soil.</title>
        <authorList>
            <person name="Sun J.-Q."/>
            <person name="Xu L."/>
        </authorList>
    </citation>
    <scope>NUCLEOTIDE SEQUENCE [LARGE SCALE GENOMIC DNA]</scope>
    <source>
        <strain evidence="8">M4U3P1</strain>
    </source>
</reference>
<dbReference type="InterPro" id="IPR001119">
    <property type="entry name" value="SLH_dom"/>
</dbReference>
<feature type="chain" id="PRO_5033099714" description="Arabinogalactan endo-beta-1,4-galactanase" evidence="5">
    <location>
        <begin position="24"/>
        <end position="573"/>
    </location>
</feature>
<keyword evidence="8" id="KW-1185">Reference proteome</keyword>
<evidence type="ECO:0000313" key="8">
    <source>
        <dbReference type="Proteomes" id="UP000318138"/>
    </source>
</evidence>
<organism evidence="7 8">
    <name type="scientific">Paenalkalicoccus suaedae</name>
    <dbReference type="NCBI Taxonomy" id="2592382"/>
    <lineage>
        <taxon>Bacteria</taxon>
        <taxon>Bacillati</taxon>
        <taxon>Bacillota</taxon>
        <taxon>Bacilli</taxon>
        <taxon>Bacillales</taxon>
        <taxon>Bacillaceae</taxon>
        <taxon>Paenalkalicoccus</taxon>
    </lineage>
</organism>
<dbReference type="Pfam" id="PF07745">
    <property type="entry name" value="Glyco_hydro_53"/>
    <property type="match status" value="1"/>
</dbReference>
<protein>
    <recommendedName>
        <fullName evidence="5">Arabinogalactan endo-beta-1,4-galactanase</fullName>
        <ecNumber evidence="5">3.2.1.89</ecNumber>
    </recommendedName>
</protein>
<feature type="domain" description="SLH" evidence="6">
    <location>
        <begin position="450"/>
        <end position="513"/>
    </location>
</feature>
<accession>A0A859FJJ5</accession>
<dbReference type="EC" id="3.2.1.89" evidence="5"/>
<feature type="domain" description="SLH" evidence="6">
    <location>
        <begin position="516"/>
        <end position="573"/>
    </location>
</feature>
<dbReference type="GO" id="GO:0015926">
    <property type="term" value="F:glucosidase activity"/>
    <property type="evidence" value="ECO:0007669"/>
    <property type="project" value="InterPro"/>
</dbReference>
<dbReference type="Proteomes" id="UP000318138">
    <property type="component" value="Chromosome"/>
</dbReference>